<dbReference type="SUPFAM" id="SSF54001">
    <property type="entry name" value="Cysteine proteinases"/>
    <property type="match status" value="1"/>
</dbReference>
<accession>A0A2P4XUT3</accession>
<name>A0A2P4XUT3_9STRA</name>
<reference evidence="1 2" key="1">
    <citation type="journal article" date="2017" name="Genome Biol. Evol.">
        <title>Phytophthora megakarya and P. palmivora, closely related causal agents of cacao black pod rot, underwent increases in genome sizes and gene numbers by different mechanisms.</title>
        <authorList>
            <person name="Ali S.S."/>
            <person name="Shao J."/>
            <person name="Lary D.J."/>
            <person name="Kronmiller B."/>
            <person name="Shen D."/>
            <person name="Strem M.D."/>
            <person name="Amoako-Attah I."/>
            <person name="Akrofi A.Y."/>
            <person name="Begoude B.A."/>
            <person name="Ten Hoopen G.M."/>
            <person name="Coulibaly K."/>
            <person name="Kebe B.I."/>
            <person name="Melnick R.L."/>
            <person name="Guiltinan M.J."/>
            <person name="Tyler B.M."/>
            <person name="Meinhardt L.W."/>
            <person name="Bailey B.A."/>
        </authorList>
    </citation>
    <scope>NUCLEOTIDE SEQUENCE [LARGE SCALE GENOMIC DNA]</scope>
    <source>
        <strain evidence="2">sbr112.9</strain>
    </source>
</reference>
<dbReference type="EMBL" id="NCKW01007884">
    <property type="protein sequence ID" value="POM69334.1"/>
    <property type="molecule type" value="Genomic_DNA"/>
</dbReference>
<dbReference type="OrthoDB" id="123106at2759"/>
<dbReference type="AlphaFoldDB" id="A0A2P4XUT3"/>
<evidence type="ECO:0008006" key="3">
    <source>
        <dbReference type="Google" id="ProtNLM"/>
    </source>
</evidence>
<dbReference type="Gene3D" id="3.40.395.10">
    <property type="entry name" value="Adenoviral Proteinase, Chain A"/>
    <property type="match status" value="1"/>
</dbReference>
<evidence type="ECO:0000313" key="2">
    <source>
        <dbReference type="Proteomes" id="UP000237271"/>
    </source>
</evidence>
<comment type="caution">
    <text evidence="1">The sequence shown here is derived from an EMBL/GenBank/DDBJ whole genome shotgun (WGS) entry which is preliminary data.</text>
</comment>
<evidence type="ECO:0000313" key="1">
    <source>
        <dbReference type="EMBL" id="POM69334.1"/>
    </source>
</evidence>
<organism evidence="1 2">
    <name type="scientific">Phytophthora palmivora</name>
    <dbReference type="NCBI Taxonomy" id="4796"/>
    <lineage>
        <taxon>Eukaryota</taxon>
        <taxon>Sar</taxon>
        <taxon>Stramenopiles</taxon>
        <taxon>Oomycota</taxon>
        <taxon>Peronosporomycetes</taxon>
        <taxon>Peronosporales</taxon>
        <taxon>Peronosporaceae</taxon>
        <taxon>Phytophthora</taxon>
    </lineage>
</organism>
<sequence length="146" mass="16263">MNSALWQFTISSEKLKAGVVSACGTTIFQEIELASSGCRNLATKKKALRKAINNFDWGAYRFVLLPIGGLNHWSLAIIENVMLPEETKVYHIDSLKDCGIYLLHYMDKMATGIVGLQSKSILGQVETWCQSGFNSPKAEHLRTLLQ</sequence>
<gene>
    <name evidence="1" type="ORF">PHPALM_14387</name>
</gene>
<dbReference type="Proteomes" id="UP000237271">
    <property type="component" value="Unassembled WGS sequence"/>
</dbReference>
<keyword evidence="2" id="KW-1185">Reference proteome</keyword>
<protein>
    <recommendedName>
        <fullName evidence="3">Ubiquitin-like protease family profile domain-containing protein</fullName>
    </recommendedName>
</protein>
<dbReference type="InterPro" id="IPR038765">
    <property type="entry name" value="Papain-like_cys_pep_sf"/>
</dbReference>
<proteinExistence type="predicted"/>